<feature type="domain" description="Myb-like DNA-binding" evidence="2">
    <location>
        <begin position="14"/>
        <end position="62"/>
    </location>
</feature>
<name>A0A0D2E8L5_9EURO</name>
<evidence type="ECO:0000313" key="4">
    <source>
        <dbReference type="Proteomes" id="UP000053342"/>
    </source>
</evidence>
<dbReference type="VEuPathDB" id="FungiDB:PV06_05246"/>
<feature type="compositionally biased region" description="Basic and acidic residues" evidence="1">
    <location>
        <begin position="93"/>
        <end position="103"/>
    </location>
</feature>
<dbReference type="AlphaFoldDB" id="A0A0D2E8L5"/>
<accession>A0A0D2E8L5</accession>
<feature type="compositionally biased region" description="Basic and acidic residues" evidence="1">
    <location>
        <begin position="355"/>
        <end position="366"/>
    </location>
</feature>
<organism evidence="3 4">
    <name type="scientific">Exophiala oligosperma</name>
    <dbReference type="NCBI Taxonomy" id="215243"/>
    <lineage>
        <taxon>Eukaryota</taxon>
        <taxon>Fungi</taxon>
        <taxon>Dikarya</taxon>
        <taxon>Ascomycota</taxon>
        <taxon>Pezizomycotina</taxon>
        <taxon>Eurotiomycetes</taxon>
        <taxon>Chaetothyriomycetidae</taxon>
        <taxon>Chaetothyriales</taxon>
        <taxon>Herpotrichiellaceae</taxon>
        <taxon>Exophiala</taxon>
    </lineage>
</organism>
<dbReference type="GeneID" id="27357320"/>
<dbReference type="Proteomes" id="UP000053342">
    <property type="component" value="Unassembled WGS sequence"/>
</dbReference>
<reference evidence="3 4" key="1">
    <citation type="submission" date="2015-01" db="EMBL/GenBank/DDBJ databases">
        <title>The Genome Sequence of Exophiala oligosperma CBS72588.</title>
        <authorList>
            <consortium name="The Broad Institute Genomics Platform"/>
            <person name="Cuomo C."/>
            <person name="de Hoog S."/>
            <person name="Gorbushina A."/>
            <person name="Stielow B."/>
            <person name="Teixiera M."/>
            <person name="Abouelleil A."/>
            <person name="Chapman S.B."/>
            <person name="Priest M."/>
            <person name="Young S.K."/>
            <person name="Wortman J."/>
            <person name="Nusbaum C."/>
            <person name="Birren B."/>
        </authorList>
    </citation>
    <scope>NUCLEOTIDE SEQUENCE [LARGE SCALE GENOMIC DNA]</scope>
    <source>
        <strain evidence="3 4">CBS 72588</strain>
    </source>
</reference>
<dbReference type="OrthoDB" id="5353914at2759"/>
<dbReference type="Pfam" id="PF22980">
    <property type="entry name" value="Myb_DNA-bind_8"/>
    <property type="match status" value="1"/>
</dbReference>
<feature type="region of interest" description="Disordered" evidence="1">
    <location>
        <begin position="227"/>
        <end position="249"/>
    </location>
</feature>
<feature type="compositionally biased region" description="Pro residues" evidence="1">
    <location>
        <begin position="172"/>
        <end position="182"/>
    </location>
</feature>
<sequence>MSAKAPRNTRKATPEDQVRFLIVCCRHSFGGRVDHAAVARECGITSKGASAKRYERLLKAFGTPEGLGLENTANDADDDDDEVPLASAWYKRKATDDAPEARSAKKQTRNVHLGDRPKASPPNIAKPEIARLGFPKSQTPKVERGSWDTLRIPTGRGPPIDPRAMRRWSPVHVPPDSTPPPVRFSAAPGPPNQRAMHMPAPTPSVRSSAAPGPMNRQPMHMTVQVPPAQSVPTHPAAPSPMKQRAMHMPPPPATPAPAGVLPPLPVPGYWGALAAEYYRMSKLPEMHGYFPPDSAVVGPDLPRGVVMGYQEASLFGCHEEARPRSPFEDPNAFKPIIGQYYPIRVQPLPTLGADKTVKGEPTKSETKLPPQPQEVQPAPMKVKTEDGDLKSGVVVVE</sequence>
<gene>
    <name evidence="3" type="ORF">PV06_05246</name>
</gene>
<evidence type="ECO:0000256" key="1">
    <source>
        <dbReference type="SAM" id="MobiDB-lite"/>
    </source>
</evidence>
<dbReference type="EMBL" id="KN847335">
    <property type="protein sequence ID" value="KIW44219.1"/>
    <property type="molecule type" value="Genomic_DNA"/>
</dbReference>
<feature type="region of interest" description="Disordered" evidence="1">
    <location>
        <begin position="351"/>
        <end position="397"/>
    </location>
</feature>
<evidence type="ECO:0000313" key="3">
    <source>
        <dbReference type="EMBL" id="KIW44219.1"/>
    </source>
</evidence>
<dbReference type="STRING" id="215243.A0A0D2E8L5"/>
<dbReference type="InterPro" id="IPR054505">
    <property type="entry name" value="Myb_DNA-bind_8"/>
</dbReference>
<protein>
    <recommendedName>
        <fullName evidence="2">Myb-like DNA-binding domain-containing protein</fullName>
    </recommendedName>
</protein>
<evidence type="ECO:0000259" key="2">
    <source>
        <dbReference type="Pfam" id="PF22980"/>
    </source>
</evidence>
<proteinExistence type="predicted"/>
<keyword evidence="4" id="KW-1185">Reference proteome</keyword>
<dbReference type="HOGENOM" id="CLU_694514_0_0_1"/>
<feature type="region of interest" description="Disordered" evidence="1">
    <location>
        <begin position="91"/>
        <end position="212"/>
    </location>
</feature>
<dbReference type="RefSeq" id="XP_016264435.1">
    <property type="nucleotide sequence ID" value="XM_016406229.1"/>
</dbReference>